<name>A0A7S3C821_9CHLO</name>
<dbReference type="InterPro" id="IPR050441">
    <property type="entry name" value="RBM"/>
</dbReference>
<dbReference type="InterPro" id="IPR000504">
    <property type="entry name" value="RRM_dom"/>
</dbReference>
<dbReference type="AlphaFoldDB" id="A0A7S3C821"/>
<reference evidence="3" key="1">
    <citation type="submission" date="2021-01" db="EMBL/GenBank/DDBJ databases">
        <authorList>
            <person name="Corre E."/>
            <person name="Pelletier E."/>
            <person name="Niang G."/>
            <person name="Scheremetjew M."/>
            <person name="Finn R."/>
            <person name="Kale V."/>
            <person name="Holt S."/>
            <person name="Cochrane G."/>
            <person name="Meng A."/>
            <person name="Brown T."/>
            <person name="Cohen L."/>
        </authorList>
    </citation>
    <scope>NUCLEOTIDE SEQUENCE</scope>
    <source>
        <strain evidence="3">RCC1871</strain>
    </source>
</reference>
<dbReference type="PANTHER" id="PTHR48034">
    <property type="entry name" value="TRANSFORMER-2 SEX-DETERMINING PROTEIN-RELATED"/>
    <property type="match status" value="1"/>
</dbReference>
<dbReference type="CDD" id="cd00590">
    <property type="entry name" value="RRM_SF"/>
    <property type="match status" value="1"/>
</dbReference>
<feature type="domain" description="RRM" evidence="2">
    <location>
        <begin position="25"/>
        <end position="86"/>
    </location>
</feature>
<evidence type="ECO:0000313" key="3">
    <source>
        <dbReference type="EMBL" id="CAE0187921.1"/>
    </source>
</evidence>
<dbReference type="SUPFAM" id="SSF54928">
    <property type="entry name" value="RNA-binding domain, RBD"/>
    <property type="match status" value="1"/>
</dbReference>
<dbReference type="PROSITE" id="PS50102">
    <property type="entry name" value="RRM"/>
    <property type="match status" value="1"/>
</dbReference>
<keyword evidence="5" id="KW-1185">Reference proteome</keyword>
<dbReference type="InterPro" id="IPR035979">
    <property type="entry name" value="RBD_domain_sf"/>
</dbReference>
<dbReference type="Gene3D" id="3.30.70.330">
    <property type="match status" value="1"/>
</dbReference>
<dbReference type="EMBL" id="CP151504">
    <property type="protein sequence ID" value="WZN61572.1"/>
    <property type="molecule type" value="Genomic_DNA"/>
</dbReference>
<dbReference type="Proteomes" id="UP001472866">
    <property type="component" value="Chromosome 04"/>
</dbReference>
<gene>
    <name evidence="3" type="ORF">CROS1456_LOCUS989</name>
    <name evidence="4" type="ORF">HKI87_04g31070</name>
</gene>
<proteinExistence type="predicted"/>
<reference evidence="4 5" key="2">
    <citation type="submission" date="2024-03" db="EMBL/GenBank/DDBJ databases">
        <title>Complete genome sequence of the green alga Chloropicon roscoffensis RCC1871.</title>
        <authorList>
            <person name="Lemieux C."/>
            <person name="Pombert J.-F."/>
            <person name="Otis C."/>
            <person name="Turmel M."/>
        </authorList>
    </citation>
    <scope>NUCLEOTIDE SEQUENCE [LARGE SCALE GENOMIC DNA]</scope>
    <source>
        <strain evidence="4 5">RCC1871</strain>
    </source>
</reference>
<evidence type="ECO:0000256" key="1">
    <source>
        <dbReference type="PROSITE-ProRule" id="PRU00176"/>
    </source>
</evidence>
<dbReference type="InterPro" id="IPR012677">
    <property type="entry name" value="Nucleotide-bd_a/b_plait_sf"/>
</dbReference>
<dbReference type="SMART" id="SM00360">
    <property type="entry name" value="RRM"/>
    <property type="match status" value="1"/>
</dbReference>
<evidence type="ECO:0000259" key="2">
    <source>
        <dbReference type="PROSITE" id="PS50102"/>
    </source>
</evidence>
<dbReference type="EMBL" id="HBHZ01001244">
    <property type="protein sequence ID" value="CAE0187921.1"/>
    <property type="molecule type" value="Transcribed_RNA"/>
</dbReference>
<keyword evidence="1" id="KW-0694">RNA-binding</keyword>
<protein>
    <submittedName>
        <fullName evidence="4">RRM domain-containing protein</fullName>
    </submittedName>
</protein>
<dbReference type="Pfam" id="PF00076">
    <property type="entry name" value="RRM_1"/>
    <property type="match status" value="1"/>
</dbReference>
<accession>A0A7S3C821</accession>
<dbReference type="GO" id="GO:0003723">
    <property type="term" value="F:RNA binding"/>
    <property type="evidence" value="ECO:0007669"/>
    <property type="project" value="UniProtKB-UniRule"/>
</dbReference>
<sequence length="101" mass="11092">MDTWQAKWKPPRPVHRNPCLVLGCTDKDALREAFGKFGAVAEVFCPEGQTFGFVTFEDKYDAENAMNALNGTQIGGKTVEVTDGKCANKHVSAWRSSLVKA</sequence>
<organism evidence="3">
    <name type="scientific">Chloropicon roscoffensis</name>
    <dbReference type="NCBI Taxonomy" id="1461544"/>
    <lineage>
        <taxon>Eukaryota</taxon>
        <taxon>Viridiplantae</taxon>
        <taxon>Chlorophyta</taxon>
        <taxon>Chloropicophyceae</taxon>
        <taxon>Chloropicales</taxon>
        <taxon>Chloropicaceae</taxon>
        <taxon>Chloropicon</taxon>
    </lineage>
</organism>
<evidence type="ECO:0000313" key="5">
    <source>
        <dbReference type="Proteomes" id="UP001472866"/>
    </source>
</evidence>
<evidence type="ECO:0000313" key="4">
    <source>
        <dbReference type="EMBL" id="WZN61572.1"/>
    </source>
</evidence>